<gene>
    <name evidence="2" type="ORF">LTR97_010770</name>
</gene>
<sequence>MRLRRSTIAGAAPERTETPRSSSGEMLERPQSRLQRMRSVLGRSRDEERIEDDARPQSRRGTIVEAMLRPRRSLANLLGRGDGGEEEAHASSDELDEAQSVYSVRAGPEYRERQDEPRESVESSLYSRDTDRLSYASDDTVRGRNHSNAAGRTSRGSEFEAEKSTSLPARTLRRASQFWQKSVTDLRRIAFQDSLRDIETPGQTASEALALLEGGNSASPLPAEAPGQSGGVKKPEMPATRRKSMLSVLSIGRPSAAAAELNSDPEKAAAAATKRKSRLSALSMGNIMSSVGLNSAKSPTATTPNDVSPRTQAQGEQPKRGPHRVTADEYARQYQSMLPPSSDAYAAFRVQHIARYAAERNGLTTTDPKDVDAADRSDSKLAEAQRSQGSAETSRAQKNRATVGQPMAADREPFSFESERREAFTGSSRDSSATLRSSVPTR</sequence>
<accession>A0AAN7W1Z2</accession>
<feature type="region of interest" description="Disordered" evidence="1">
    <location>
        <begin position="1"/>
        <end position="170"/>
    </location>
</feature>
<reference evidence="2" key="1">
    <citation type="submission" date="2023-08" db="EMBL/GenBank/DDBJ databases">
        <title>Black Yeasts Isolated from many extreme environments.</title>
        <authorList>
            <person name="Coleine C."/>
            <person name="Stajich J.E."/>
            <person name="Selbmann L."/>
        </authorList>
    </citation>
    <scope>NUCLEOTIDE SEQUENCE</scope>
    <source>
        <strain evidence="2">CCFEE 5810</strain>
    </source>
</reference>
<feature type="compositionally biased region" description="Basic and acidic residues" evidence="1">
    <location>
        <begin position="108"/>
        <end position="121"/>
    </location>
</feature>
<proteinExistence type="predicted"/>
<feature type="region of interest" description="Disordered" evidence="1">
    <location>
        <begin position="290"/>
        <end position="336"/>
    </location>
</feature>
<evidence type="ECO:0000256" key="1">
    <source>
        <dbReference type="SAM" id="MobiDB-lite"/>
    </source>
</evidence>
<feature type="compositionally biased region" description="Basic and acidic residues" evidence="1">
    <location>
        <begin position="367"/>
        <end position="383"/>
    </location>
</feature>
<feature type="compositionally biased region" description="Polar residues" evidence="1">
    <location>
        <begin position="385"/>
        <end position="402"/>
    </location>
</feature>
<evidence type="ECO:0000313" key="3">
    <source>
        <dbReference type="Proteomes" id="UP001310594"/>
    </source>
</evidence>
<feature type="compositionally biased region" description="Polar residues" evidence="1">
    <location>
        <begin position="290"/>
        <end position="315"/>
    </location>
</feature>
<protein>
    <submittedName>
        <fullName evidence="2">Uncharacterized protein</fullName>
    </submittedName>
</protein>
<feature type="region of interest" description="Disordered" evidence="1">
    <location>
        <begin position="213"/>
        <end position="241"/>
    </location>
</feature>
<feature type="compositionally biased region" description="Basic and acidic residues" evidence="1">
    <location>
        <begin position="82"/>
        <end position="92"/>
    </location>
</feature>
<dbReference type="Proteomes" id="UP001310594">
    <property type="component" value="Unassembled WGS sequence"/>
</dbReference>
<organism evidence="2 3">
    <name type="scientific">Elasticomyces elasticus</name>
    <dbReference type="NCBI Taxonomy" id="574655"/>
    <lineage>
        <taxon>Eukaryota</taxon>
        <taxon>Fungi</taxon>
        <taxon>Dikarya</taxon>
        <taxon>Ascomycota</taxon>
        <taxon>Pezizomycotina</taxon>
        <taxon>Dothideomycetes</taxon>
        <taxon>Dothideomycetidae</taxon>
        <taxon>Mycosphaerellales</taxon>
        <taxon>Teratosphaeriaceae</taxon>
        <taxon>Elasticomyces</taxon>
    </lineage>
</organism>
<feature type="region of interest" description="Disordered" evidence="1">
    <location>
        <begin position="358"/>
        <end position="442"/>
    </location>
</feature>
<name>A0AAN7W1Z2_9PEZI</name>
<comment type="caution">
    <text evidence="2">The sequence shown here is derived from an EMBL/GenBank/DDBJ whole genome shotgun (WGS) entry which is preliminary data.</text>
</comment>
<feature type="compositionally biased region" description="Basic and acidic residues" evidence="1">
    <location>
        <begin position="43"/>
        <end position="56"/>
    </location>
</feature>
<feature type="compositionally biased region" description="Basic and acidic residues" evidence="1">
    <location>
        <begin position="409"/>
        <end position="423"/>
    </location>
</feature>
<evidence type="ECO:0000313" key="2">
    <source>
        <dbReference type="EMBL" id="KAK5692461.1"/>
    </source>
</evidence>
<dbReference type="EMBL" id="JAVRQU010000019">
    <property type="protein sequence ID" value="KAK5692461.1"/>
    <property type="molecule type" value="Genomic_DNA"/>
</dbReference>
<dbReference type="AlphaFoldDB" id="A0AAN7W1Z2"/>
<feature type="compositionally biased region" description="Low complexity" evidence="1">
    <location>
        <begin position="427"/>
        <end position="442"/>
    </location>
</feature>
<feature type="region of interest" description="Disordered" evidence="1">
    <location>
        <begin position="255"/>
        <end position="277"/>
    </location>
</feature>